<evidence type="ECO:0000313" key="2">
    <source>
        <dbReference type="Proteomes" id="UP000238479"/>
    </source>
</evidence>
<organism evidence="1 2">
    <name type="scientific">Rosa chinensis</name>
    <name type="common">China rose</name>
    <dbReference type="NCBI Taxonomy" id="74649"/>
    <lineage>
        <taxon>Eukaryota</taxon>
        <taxon>Viridiplantae</taxon>
        <taxon>Streptophyta</taxon>
        <taxon>Embryophyta</taxon>
        <taxon>Tracheophyta</taxon>
        <taxon>Spermatophyta</taxon>
        <taxon>Magnoliopsida</taxon>
        <taxon>eudicotyledons</taxon>
        <taxon>Gunneridae</taxon>
        <taxon>Pentapetalae</taxon>
        <taxon>rosids</taxon>
        <taxon>fabids</taxon>
        <taxon>Rosales</taxon>
        <taxon>Rosaceae</taxon>
        <taxon>Rosoideae</taxon>
        <taxon>Rosoideae incertae sedis</taxon>
        <taxon>Rosa</taxon>
    </lineage>
</organism>
<dbReference type="EMBL" id="PDCK01000040">
    <property type="protein sequence ID" value="PRQ48881.1"/>
    <property type="molecule type" value="Genomic_DNA"/>
</dbReference>
<evidence type="ECO:0000313" key="1">
    <source>
        <dbReference type="EMBL" id="PRQ48881.1"/>
    </source>
</evidence>
<comment type="caution">
    <text evidence="1">The sequence shown here is derived from an EMBL/GenBank/DDBJ whole genome shotgun (WGS) entry which is preliminary data.</text>
</comment>
<reference evidence="1 2" key="1">
    <citation type="journal article" date="2018" name="Nat. Genet.">
        <title>The Rosa genome provides new insights in the design of modern roses.</title>
        <authorList>
            <person name="Bendahmane M."/>
        </authorList>
    </citation>
    <scope>NUCLEOTIDE SEQUENCE [LARGE SCALE GENOMIC DNA]</scope>
    <source>
        <strain evidence="2">cv. Old Blush</strain>
    </source>
</reference>
<sequence length="136" mass="15606">MKDEFTIHNYSCNSKLTILLLLCSIITRCHLSSPQFQIRLSIISLFVFFPHSGFLYTSTICPHHIKSSISCWFLREASANTISALFQICNHHQLCHSSNRVWLPFDNIKSSRLSGVYAKEYLDCSFASIPGFVAWR</sequence>
<dbReference type="Proteomes" id="UP000238479">
    <property type="component" value="Chromosome 2"/>
</dbReference>
<dbReference type="Gramene" id="PRQ48881">
    <property type="protein sequence ID" value="PRQ48881"/>
    <property type="gene ID" value="RchiOBHm_Chr2g0115651"/>
</dbReference>
<gene>
    <name evidence="1" type="ORF">RchiOBHm_Chr2g0115651</name>
</gene>
<accession>A0A2P6RR59</accession>
<name>A0A2P6RR59_ROSCH</name>
<protein>
    <submittedName>
        <fullName evidence="1">Uncharacterized protein</fullName>
    </submittedName>
</protein>
<keyword evidence="2" id="KW-1185">Reference proteome</keyword>
<proteinExistence type="predicted"/>
<dbReference type="AlphaFoldDB" id="A0A2P6RR59"/>